<evidence type="ECO:0000256" key="3">
    <source>
        <dbReference type="ARBA" id="ARBA00022475"/>
    </source>
</evidence>
<dbReference type="PANTHER" id="PTHR30558">
    <property type="entry name" value="EXBD MEMBRANE COMPONENT OF PMF-DRIVEN MACROMOLECULE IMPORT SYSTEM"/>
    <property type="match status" value="1"/>
</dbReference>
<evidence type="ECO:0000313" key="11">
    <source>
        <dbReference type="EMBL" id="KRG19119.1"/>
    </source>
</evidence>
<evidence type="ECO:0000256" key="8">
    <source>
        <dbReference type="ARBA" id="ARBA00023136"/>
    </source>
</evidence>
<evidence type="ECO:0000256" key="4">
    <source>
        <dbReference type="ARBA" id="ARBA00022519"/>
    </source>
</evidence>
<keyword evidence="3 10" id="KW-1003">Cell membrane</keyword>
<keyword evidence="5 10" id="KW-0132">Cell division</keyword>
<dbReference type="GO" id="GO:0022857">
    <property type="term" value="F:transmembrane transporter activity"/>
    <property type="evidence" value="ECO:0007669"/>
    <property type="project" value="InterPro"/>
</dbReference>
<accession>A0A0Q9YEY9</accession>
<dbReference type="EMBL" id="LKHV01000004">
    <property type="protein sequence ID" value="KRG19119.1"/>
    <property type="molecule type" value="Genomic_DNA"/>
</dbReference>
<dbReference type="EMBL" id="LKHV02000001">
    <property type="protein sequence ID" value="MCS5709468.1"/>
    <property type="molecule type" value="Genomic_DNA"/>
</dbReference>
<protein>
    <recommendedName>
        <fullName evidence="10">Tol-Pal system protein TolR</fullName>
    </recommendedName>
</protein>
<dbReference type="GO" id="GO:0051301">
    <property type="term" value="P:cell division"/>
    <property type="evidence" value="ECO:0007669"/>
    <property type="project" value="UniProtKB-UniRule"/>
</dbReference>
<comment type="function">
    <text evidence="10">Part of the Tol-Pal system, which plays a role in outer membrane invagination during cell division and is important for maintaining outer membrane integrity.</text>
</comment>
<dbReference type="GO" id="GO:0015031">
    <property type="term" value="P:protein transport"/>
    <property type="evidence" value="ECO:0007669"/>
    <property type="project" value="InterPro"/>
</dbReference>
<evidence type="ECO:0000256" key="7">
    <source>
        <dbReference type="ARBA" id="ARBA00022989"/>
    </source>
</evidence>
<dbReference type="STRING" id="437022.CC99x_01118"/>
<comment type="caution">
    <text evidence="11">The sequence shown here is derived from an EMBL/GenBank/DDBJ whole genome shotgun (WGS) entry which is preliminary data.</text>
</comment>
<evidence type="ECO:0000256" key="6">
    <source>
        <dbReference type="ARBA" id="ARBA00022692"/>
    </source>
</evidence>
<comment type="subunit">
    <text evidence="10">The Tol-Pal system is composed of five core proteins: the inner membrane proteins TolA, TolQ and TolR, the periplasmic protein TolB and the outer membrane protein Pal. They form a network linking the inner and outer membranes and the peptidoglycan layer.</text>
</comment>
<sequence length="148" mass="16169">MRKKRANNHVTAEINIVPYIDLMLVLLVIFMVTAPLLQQGVSVDLPQASAEALPPQDLEPIIVSVDKMGNYYLNIADNPTHTIDNNALTLRIAAELKRNPHRKVLVKGDQVVNYGKVVSAMVLVQRAGANGVGLITQDYGDSDNVAQK</sequence>
<reference evidence="11" key="1">
    <citation type="submission" date="2015-09" db="EMBL/GenBank/DDBJ databases">
        <title>Draft Genome Sequences of Two Novel Amoeba-resistant Intranuclear Bacteria, Candidatus Berkiella cookevillensis and Candidatus Berkiella aquae.</title>
        <authorList>
            <person name="Mehari Y.T."/>
            <person name="Arivett B.A."/>
            <person name="Farone A.L."/>
            <person name="Gunderson J.H."/>
            <person name="Farone M.B."/>
        </authorList>
    </citation>
    <scope>NUCLEOTIDE SEQUENCE [LARGE SCALE GENOMIC DNA]</scope>
    <source>
        <strain evidence="11">CC99</strain>
    </source>
</reference>
<dbReference type="OrthoDB" id="9798629at2"/>
<comment type="similarity">
    <text evidence="2 10">Belongs to the ExbD/TolR family.</text>
</comment>
<keyword evidence="6 10" id="KW-0812">Transmembrane</keyword>
<reference evidence="12" key="2">
    <citation type="journal article" date="2016" name="Genome Announc.">
        <title>Draft Genome Sequences of Two Novel Amoeba-Resistant Intranuclear Bacteria, 'Candidatus Berkiella cookevillensis' and 'Candidatus Berkiella aquae'.</title>
        <authorList>
            <person name="Mehari Y.T."/>
            <person name="Arivett B.A."/>
            <person name="Farone A.L."/>
            <person name="Gunderson J.H."/>
            <person name="Farone M.B."/>
        </authorList>
    </citation>
    <scope>NUCLEOTIDE SEQUENCE</scope>
    <source>
        <strain evidence="12">CC99</strain>
    </source>
</reference>
<reference evidence="12" key="3">
    <citation type="submission" date="2021-06" db="EMBL/GenBank/DDBJ databases">
        <title>Genomic Description and Analysis of Intracellular Bacteria, Candidatus Berkiella cookevillensis and Candidatus Berkiella aquae.</title>
        <authorList>
            <person name="Kidane D.T."/>
            <person name="Mehari Y.T."/>
            <person name="Rice F.C."/>
            <person name="Arivett B.A."/>
            <person name="Farone A.L."/>
            <person name="Berk S.G."/>
            <person name="Farone M.B."/>
        </authorList>
    </citation>
    <scope>NUCLEOTIDE SEQUENCE</scope>
    <source>
        <strain evidence="12">CC99</strain>
    </source>
</reference>
<dbReference type="GO" id="GO:0005886">
    <property type="term" value="C:plasma membrane"/>
    <property type="evidence" value="ECO:0007669"/>
    <property type="project" value="UniProtKB-SubCell"/>
</dbReference>
<dbReference type="PATRIC" id="fig|1590042.3.peg.1131"/>
<evidence type="ECO:0000256" key="2">
    <source>
        <dbReference type="ARBA" id="ARBA00005811"/>
    </source>
</evidence>
<organism evidence="11">
    <name type="scientific">Candidatus Berkiella cookevillensis</name>
    <dbReference type="NCBI Taxonomy" id="437022"/>
    <lineage>
        <taxon>Bacteria</taxon>
        <taxon>Pseudomonadati</taxon>
        <taxon>Pseudomonadota</taxon>
        <taxon>Gammaproteobacteria</taxon>
        <taxon>Candidatus Berkiellales</taxon>
        <taxon>Candidatus Berkiellaceae</taxon>
        <taxon>Candidatus Berkiella</taxon>
    </lineage>
</organism>
<gene>
    <name evidence="11" type="primary">exbD</name>
    <name evidence="10 12" type="synonym">tolR</name>
    <name evidence="11" type="ORF">CC99x_01118</name>
    <name evidence="12" type="ORF">CC99x_011235</name>
</gene>
<keyword evidence="9 10" id="KW-0131">Cell cycle</keyword>
<dbReference type="PANTHER" id="PTHR30558:SF7">
    <property type="entry name" value="TOL-PAL SYSTEM PROTEIN TOLR"/>
    <property type="match status" value="1"/>
</dbReference>
<dbReference type="Proteomes" id="UP000051494">
    <property type="component" value="Unassembled WGS sequence"/>
</dbReference>
<evidence type="ECO:0000256" key="10">
    <source>
        <dbReference type="HAMAP-Rule" id="MF_02203"/>
    </source>
</evidence>
<evidence type="ECO:0000256" key="9">
    <source>
        <dbReference type="ARBA" id="ARBA00023306"/>
    </source>
</evidence>
<dbReference type="Pfam" id="PF02472">
    <property type="entry name" value="ExbD"/>
    <property type="match status" value="1"/>
</dbReference>
<keyword evidence="8 10" id="KW-0472">Membrane</keyword>
<evidence type="ECO:0000256" key="1">
    <source>
        <dbReference type="ARBA" id="ARBA00004162"/>
    </source>
</evidence>
<evidence type="ECO:0000313" key="12">
    <source>
        <dbReference type="EMBL" id="MCS5709468.1"/>
    </source>
</evidence>
<name>A0A0Q9YEY9_9GAMM</name>
<dbReference type="InterPro" id="IPR014168">
    <property type="entry name" value="Tol-Pal_TolR"/>
</dbReference>
<dbReference type="RefSeq" id="WP_057624226.1">
    <property type="nucleotide sequence ID" value="NZ_LKHV02000001.1"/>
</dbReference>
<evidence type="ECO:0000256" key="5">
    <source>
        <dbReference type="ARBA" id="ARBA00022618"/>
    </source>
</evidence>
<proteinExistence type="inferred from homology"/>
<dbReference type="InterPro" id="IPR003400">
    <property type="entry name" value="ExbD"/>
</dbReference>
<comment type="subcellular location">
    <subcellularLocation>
        <location evidence="10">Cell inner membrane</location>
        <topology evidence="10">Single-pass membrane protein</topology>
    </subcellularLocation>
    <subcellularLocation>
        <location evidence="1">Cell membrane</location>
        <topology evidence="1">Single-pass membrane protein</topology>
    </subcellularLocation>
</comment>
<dbReference type="NCBIfam" id="TIGR02801">
    <property type="entry name" value="tolR"/>
    <property type="match status" value="1"/>
</dbReference>
<dbReference type="HAMAP" id="MF_02203">
    <property type="entry name" value="TolR"/>
    <property type="match status" value="1"/>
</dbReference>
<dbReference type="AlphaFoldDB" id="A0A0Q9YEY9"/>
<feature type="transmembrane region" description="Helical" evidence="10">
    <location>
        <begin position="12"/>
        <end position="37"/>
    </location>
</feature>
<keyword evidence="4 10" id="KW-0997">Cell inner membrane</keyword>
<keyword evidence="13" id="KW-1185">Reference proteome</keyword>
<evidence type="ECO:0000313" key="13">
    <source>
        <dbReference type="Proteomes" id="UP000051494"/>
    </source>
</evidence>
<keyword evidence="7 10" id="KW-1133">Transmembrane helix</keyword>
<dbReference type="Gene3D" id="3.30.420.270">
    <property type="match status" value="1"/>
</dbReference>